<dbReference type="Gene3D" id="3.40.50.720">
    <property type="entry name" value="NAD(P)-binding Rossmann-like Domain"/>
    <property type="match status" value="1"/>
</dbReference>
<dbReference type="Pfam" id="PF13561">
    <property type="entry name" value="adh_short_C2"/>
    <property type="match status" value="1"/>
</dbReference>
<dbReference type="GO" id="GO:0016491">
    <property type="term" value="F:oxidoreductase activity"/>
    <property type="evidence" value="ECO:0007669"/>
    <property type="project" value="UniProtKB-KW"/>
</dbReference>
<evidence type="ECO:0000259" key="3">
    <source>
        <dbReference type="SMART" id="SM00822"/>
    </source>
</evidence>
<evidence type="ECO:0000256" key="2">
    <source>
        <dbReference type="ARBA" id="ARBA00023002"/>
    </source>
</evidence>
<reference evidence="4 5" key="1">
    <citation type="submission" date="2015-05" db="EMBL/GenBank/DDBJ databases">
        <title>Genome sequencing and analysis of members of genus Stenotrophomonas.</title>
        <authorList>
            <person name="Patil P.P."/>
            <person name="Midha S."/>
            <person name="Patil P.B."/>
        </authorList>
    </citation>
    <scope>NUCLEOTIDE SEQUENCE [LARGE SCALE GENOMIC DNA]</scope>
    <source>
        <strain evidence="4 5">DSM 21508</strain>
    </source>
</reference>
<dbReference type="PANTHER" id="PTHR42879:SF2">
    <property type="entry name" value="3-OXOACYL-[ACYL-CARRIER-PROTEIN] REDUCTASE FABG"/>
    <property type="match status" value="1"/>
</dbReference>
<dbReference type="PRINTS" id="PR00080">
    <property type="entry name" value="SDRFAMILY"/>
</dbReference>
<evidence type="ECO:0000256" key="1">
    <source>
        <dbReference type="ARBA" id="ARBA00006484"/>
    </source>
</evidence>
<evidence type="ECO:0000313" key="5">
    <source>
        <dbReference type="Proteomes" id="UP000051386"/>
    </source>
</evidence>
<feature type="domain" description="Ketoreductase" evidence="3">
    <location>
        <begin position="10"/>
        <end position="190"/>
    </location>
</feature>
<sequence length="251" mass="26593">MQTTTSTNTPWVLVTGGSRGIGKGLVQALAAEGYAVAFTYQSSTEAAGQLEQDVAQAGGQAHGIQCDGRDADAVEQACEQLIARFGEPYGLINNMGITGDQLMFNLDVERYRDVVATNLDSAIYFSRFMSSAMVPARRGRIIQMSSVTGLRGNKGQVGYAATKAAMIGITRTLAVELARFRITVNAIAPGFIATEMVEQIDPAIRRSITADIPLRRLGEVSEVAALANFLLSSSAGYLTGQTFVIDGGLTA</sequence>
<dbReference type="Proteomes" id="UP000051386">
    <property type="component" value="Unassembled WGS sequence"/>
</dbReference>
<comment type="similarity">
    <text evidence="1">Belongs to the short-chain dehydrogenases/reductases (SDR) family.</text>
</comment>
<proteinExistence type="inferred from homology"/>
<dbReference type="PANTHER" id="PTHR42879">
    <property type="entry name" value="3-OXOACYL-(ACYL-CARRIER-PROTEIN) REDUCTASE"/>
    <property type="match status" value="1"/>
</dbReference>
<dbReference type="NCBIfam" id="NF009466">
    <property type="entry name" value="PRK12826.1-2"/>
    <property type="match status" value="1"/>
</dbReference>
<protein>
    <submittedName>
        <fullName evidence="4">3-oxoacyl-ACP reductase</fullName>
    </submittedName>
</protein>
<dbReference type="FunFam" id="3.40.50.720:FF:000173">
    <property type="entry name" value="3-oxoacyl-[acyl-carrier protein] reductase"/>
    <property type="match status" value="1"/>
</dbReference>
<dbReference type="SUPFAM" id="SSF51735">
    <property type="entry name" value="NAD(P)-binding Rossmann-fold domains"/>
    <property type="match status" value="1"/>
</dbReference>
<dbReference type="InterPro" id="IPR002347">
    <property type="entry name" value="SDR_fam"/>
</dbReference>
<dbReference type="EMBL" id="LDJK01000001">
    <property type="protein sequence ID" value="KRG77862.1"/>
    <property type="molecule type" value="Genomic_DNA"/>
</dbReference>
<gene>
    <name evidence="4" type="ORF">ABB28_00060</name>
</gene>
<keyword evidence="5" id="KW-1185">Reference proteome</keyword>
<keyword evidence="2" id="KW-0560">Oxidoreductase</keyword>
<evidence type="ECO:0000313" key="4">
    <source>
        <dbReference type="EMBL" id="KRG77862.1"/>
    </source>
</evidence>
<organism evidence="4 5">
    <name type="scientific">Stenotrophomonas chelatiphaga</name>
    <dbReference type="NCBI Taxonomy" id="517011"/>
    <lineage>
        <taxon>Bacteria</taxon>
        <taxon>Pseudomonadati</taxon>
        <taxon>Pseudomonadota</taxon>
        <taxon>Gammaproteobacteria</taxon>
        <taxon>Lysobacterales</taxon>
        <taxon>Lysobacteraceae</taxon>
        <taxon>Stenotrophomonas</taxon>
    </lineage>
</organism>
<dbReference type="InterPro" id="IPR050259">
    <property type="entry name" value="SDR"/>
</dbReference>
<dbReference type="GO" id="GO:0032787">
    <property type="term" value="P:monocarboxylic acid metabolic process"/>
    <property type="evidence" value="ECO:0007669"/>
    <property type="project" value="UniProtKB-ARBA"/>
</dbReference>
<dbReference type="InterPro" id="IPR036291">
    <property type="entry name" value="NAD(P)-bd_dom_sf"/>
</dbReference>
<dbReference type="InterPro" id="IPR020904">
    <property type="entry name" value="Sc_DH/Rdtase_CS"/>
</dbReference>
<dbReference type="PROSITE" id="PS00061">
    <property type="entry name" value="ADH_SHORT"/>
    <property type="match status" value="1"/>
</dbReference>
<comment type="caution">
    <text evidence="4">The sequence shown here is derived from an EMBL/GenBank/DDBJ whole genome shotgun (WGS) entry which is preliminary data.</text>
</comment>
<dbReference type="RefSeq" id="WP_057506681.1">
    <property type="nucleotide sequence ID" value="NZ_LDJK01000001.1"/>
</dbReference>
<dbReference type="PRINTS" id="PR00081">
    <property type="entry name" value="GDHRDH"/>
</dbReference>
<accession>A0A0R0D871</accession>
<dbReference type="SMART" id="SM00822">
    <property type="entry name" value="PKS_KR"/>
    <property type="match status" value="1"/>
</dbReference>
<dbReference type="AlphaFoldDB" id="A0A0R0D871"/>
<dbReference type="InterPro" id="IPR057326">
    <property type="entry name" value="KR_dom"/>
</dbReference>
<name>A0A0R0D871_9GAMM</name>
<dbReference type="PATRIC" id="fig|517011.3.peg.14"/>